<proteinExistence type="inferred from homology"/>
<keyword evidence="2" id="KW-0560">Oxidoreductase</keyword>
<dbReference type="InterPro" id="IPR002347">
    <property type="entry name" value="SDR_fam"/>
</dbReference>
<dbReference type="Proteomes" id="UP001239445">
    <property type="component" value="Unassembled WGS sequence"/>
</dbReference>
<comment type="caution">
    <text evidence="3">The sequence shown here is derived from an EMBL/GenBank/DDBJ whole genome shotgun (WGS) entry which is preliminary data.</text>
</comment>
<comment type="similarity">
    <text evidence="1">Belongs to the short-chain dehydrogenases/reductases (SDR) family.</text>
</comment>
<dbReference type="SUPFAM" id="SSF51735">
    <property type="entry name" value="NAD(P)-binding Rossmann-fold domains"/>
    <property type="match status" value="1"/>
</dbReference>
<evidence type="ECO:0000256" key="2">
    <source>
        <dbReference type="ARBA" id="ARBA00023002"/>
    </source>
</evidence>
<gene>
    <name evidence="3" type="ORF">QBC47DRAFT_447753</name>
</gene>
<dbReference type="Gene3D" id="3.40.50.720">
    <property type="entry name" value="NAD(P)-binding Rossmann-like Domain"/>
    <property type="match status" value="1"/>
</dbReference>
<evidence type="ECO:0000313" key="3">
    <source>
        <dbReference type="EMBL" id="KAK1754751.1"/>
    </source>
</evidence>
<protein>
    <submittedName>
        <fullName evidence="3">Short chain dehydrogenase</fullName>
    </submittedName>
</protein>
<dbReference type="CDD" id="cd05233">
    <property type="entry name" value="SDR_c"/>
    <property type="match status" value="1"/>
</dbReference>
<dbReference type="EMBL" id="MU839835">
    <property type="protein sequence ID" value="KAK1754751.1"/>
    <property type="molecule type" value="Genomic_DNA"/>
</dbReference>
<dbReference type="AlphaFoldDB" id="A0AAJ0F4M2"/>
<evidence type="ECO:0000313" key="4">
    <source>
        <dbReference type="Proteomes" id="UP001239445"/>
    </source>
</evidence>
<dbReference type="PRINTS" id="PR00081">
    <property type="entry name" value="GDHRDH"/>
</dbReference>
<accession>A0AAJ0F4M2</accession>
<sequence length="301" mass="32010">MPGVDPSLIPKVKPFTATWHTSPYPFISPTRPALSAAGRNIVITGGATGIGLAVAQSFARAGASSVSIIGRRLDKLTAAIPLILAAAPDPSAVKVHYEQADLISRDQATRAFTKITTALGPDSKIDVLVSNAGPDPAAIAGVTATVTDDNLWEAYKSTVLQAVHAIQAWLRFCPSGSGVLISTNTCFAHFPPVPGFGMYSIARATLLKFTDYVQVEHPHVRVVSTQPGWVATAANGFQKEAPDDAELPGNFYVWLASEEAGFLKGKFVWANWDAEELVARRGEIEGTKVLTMVLKGVDDNE</sequence>
<dbReference type="PANTHER" id="PTHR42901">
    <property type="entry name" value="ALCOHOL DEHYDROGENASE"/>
    <property type="match status" value="1"/>
</dbReference>
<dbReference type="PANTHER" id="PTHR42901:SF1">
    <property type="entry name" value="ALCOHOL DEHYDROGENASE"/>
    <property type="match status" value="1"/>
</dbReference>
<dbReference type="Pfam" id="PF00106">
    <property type="entry name" value="adh_short"/>
    <property type="match status" value="1"/>
</dbReference>
<dbReference type="GO" id="GO:0016491">
    <property type="term" value="F:oxidoreductase activity"/>
    <property type="evidence" value="ECO:0007669"/>
    <property type="project" value="UniProtKB-KW"/>
</dbReference>
<reference evidence="3" key="1">
    <citation type="submission" date="2023-06" db="EMBL/GenBank/DDBJ databases">
        <title>Genome-scale phylogeny and comparative genomics of the fungal order Sordariales.</title>
        <authorList>
            <consortium name="Lawrence Berkeley National Laboratory"/>
            <person name="Hensen N."/>
            <person name="Bonometti L."/>
            <person name="Westerberg I."/>
            <person name="Brannstrom I.O."/>
            <person name="Guillou S."/>
            <person name="Cros-Aarteil S."/>
            <person name="Calhoun S."/>
            <person name="Haridas S."/>
            <person name="Kuo A."/>
            <person name="Mondo S."/>
            <person name="Pangilinan J."/>
            <person name="Riley R."/>
            <person name="Labutti K."/>
            <person name="Andreopoulos B."/>
            <person name="Lipzen A."/>
            <person name="Chen C."/>
            <person name="Yanf M."/>
            <person name="Daum C."/>
            <person name="Ng V."/>
            <person name="Clum A."/>
            <person name="Steindorff A."/>
            <person name="Ohm R."/>
            <person name="Martin F."/>
            <person name="Silar P."/>
            <person name="Natvig D."/>
            <person name="Lalanne C."/>
            <person name="Gautier V."/>
            <person name="Ament-Velasquez S.L."/>
            <person name="Kruys A."/>
            <person name="Hutchinson M.I."/>
            <person name="Powell A.J."/>
            <person name="Barry K."/>
            <person name="Miller A.N."/>
            <person name="Grigoriev I.V."/>
            <person name="Debuchy R."/>
            <person name="Gladieux P."/>
            <person name="Thoren M.H."/>
            <person name="Johannesson H."/>
        </authorList>
    </citation>
    <scope>NUCLEOTIDE SEQUENCE</scope>
    <source>
        <strain evidence="3">PSN4</strain>
    </source>
</reference>
<keyword evidence="4" id="KW-1185">Reference proteome</keyword>
<name>A0AAJ0F4M2_9PEZI</name>
<evidence type="ECO:0000256" key="1">
    <source>
        <dbReference type="ARBA" id="ARBA00006484"/>
    </source>
</evidence>
<organism evidence="3 4">
    <name type="scientific">Echria macrotheca</name>
    <dbReference type="NCBI Taxonomy" id="438768"/>
    <lineage>
        <taxon>Eukaryota</taxon>
        <taxon>Fungi</taxon>
        <taxon>Dikarya</taxon>
        <taxon>Ascomycota</taxon>
        <taxon>Pezizomycotina</taxon>
        <taxon>Sordariomycetes</taxon>
        <taxon>Sordariomycetidae</taxon>
        <taxon>Sordariales</taxon>
        <taxon>Schizotheciaceae</taxon>
        <taxon>Echria</taxon>
    </lineage>
</organism>
<dbReference type="InterPro" id="IPR036291">
    <property type="entry name" value="NAD(P)-bd_dom_sf"/>
</dbReference>